<dbReference type="VEuPathDB" id="AmoebaDB:EHI_167630"/>
<dbReference type="SUPFAM" id="SSF51182">
    <property type="entry name" value="RmlC-like cupins"/>
    <property type="match status" value="1"/>
</dbReference>
<comment type="similarity">
    <text evidence="1">Belongs to the constitutive coactivator of PPAR-gamma family.</text>
</comment>
<dbReference type="PANTHER" id="PTHR15976">
    <property type="entry name" value="CONSTITUTIVE COACTIVATOR OF PEROXISOME PROLIFERATOR-ACTIVATED RECEPTOR GAMMA"/>
    <property type="match status" value="1"/>
</dbReference>
<dbReference type="InterPro" id="IPR026784">
    <property type="entry name" value="Coact_PPARg"/>
</dbReference>
<evidence type="ECO:0000313" key="3">
    <source>
        <dbReference type="Proteomes" id="UP000078387"/>
    </source>
</evidence>
<evidence type="ECO:0000313" key="2">
    <source>
        <dbReference type="EMBL" id="GAT97675.1"/>
    </source>
</evidence>
<dbReference type="VEuPathDB" id="AmoebaDB:EHI5A_112420"/>
<dbReference type="EMBL" id="BDEQ01000001">
    <property type="protein sequence ID" value="GAT97675.1"/>
    <property type="molecule type" value="Genomic_DNA"/>
</dbReference>
<reference evidence="2 3" key="1">
    <citation type="submission" date="2016-05" db="EMBL/GenBank/DDBJ databases">
        <title>First whole genome sequencing of Entamoeba histolytica HM1:IMSS-clone-6.</title>
        <authorList>
            <person name="Mukherjee Avik.K."/>
            <person name="Izumyama S."/>
            <person name="Nakada-Tsukui K."/>
            <person name="Nozaki T."/>
        </authorList>
    </citation>
    <scope>NUCLEOTIDE SEQUENCE [LARGE SCALE GENOMIC DNA]</scope>
    <source>
        <strain evidence="2 3">HM1:IMSS clone 6</strain>
    </source>
</reference>
<proteinExistence type="inferred from homology"/>
<gene>
    <name evidence="2" type="ORF">CL6EHI_167630</name>
</gene>
<dbReference type="InterPro" id="IPR011051">
    <property type="entry name" value="RmlC_Cupin_sf"/>
</dbReference>
<sequence>MGISKLKTYLSPYTRRLKLFWIAEKYFYQKKRETVLIVDSSSFIFDLLLHFNHDLQAVEKFLKDLKGICDEHYISLIFVREGINPSRKATELIRRIEQSVTTRNNFFESPHTVKQANIQICILHIRTAYHLIVKTGFQLIRAFSEADPFIIANSIKRKAYAIISMDTDFYLSSALNVIFPYQFITSILLACSRKKSLNQITFDGICCEDCKRKINVSTSFIPYFSCLCGNDFTKSFNQKLLKKLGLCFNYNTIIPTVIDFIQSFTGDENDLHHHILNSLDNDEEKEQFENGIYQINRLTRYIPEKPVIIPGIDLYNTEHSYSTTLGAWSIASKHSPLCYPNYLSPLKATRKIRKIIYSIFKPNSTITEYYDDGEKKQHTVHSKKLDNGDIYWWLKSIGFEDSIFDFVNLSMNNELPWWKTVFAIVMKYISTNCPNFKHYNFLLYEWYVICCDYPNLKRFSNIKIPGDDHRDPVHLFNYFHSVCFDFNEVLIDYVNISPDYLIPLTVPCIYQFVNEFTIQSNVDSKIDLLISEDNFFAKLCQLVGFCHETEQ</sequence>
<name>A0A5K1U1C2_ENTHI</name>
<dbReference type="Proteomes" id="UP000078387">
    <property type="component" value="Unassembled WGS sequence"/>
</dbReference>
<dbReference type="SUPFAM" id="SSF88723">
    <property type="entry name" value="PIN domain-like"/>
    <property type="match status" value="1"/>
</dbReference>
<dbReference type="AlphaFoldDB" id="A0A5K1U1C2"/>
<dbReference type="OMA" id="EICDENY"/>
<dbReference type="PANTHER" id="PTHR15976:SF16">
    <property type="entry name" value="ASTEROID DOMAIN-CONTAINING PROTEIN"/>
    <property type="match status" value="1"/>
</dbReference>
<accession>A0A5K1U1C2</accession>
<dbReference type="Gene3D" id="3.40.50.1010">
    <property type="entry name" value="5'-nuclease"/>
    <property type="match status" value="1"/>
</dbReference>
<dbReference type="GO" id="GO:0005634">
    <property type="term" value="C:nucleus"/>
    <property type="evidence" value="ECO:0007669"/>
    <property type="project" value="TreeGrafter"/>
</dbReference>
<organism evidence="2 3">
    <name type="scientific">Entamoeba histolytica</name>
    <dbReference type="NCBI Taxonomy" id="5759"/>
    <lineage>
        <taxon>Eukaryota</taxon>
        <taxon>Amoebozoa</taxon>
        <taxon>Evosea</taxon>
        <taxon>Archamoebae</taxon>
        <taxon>Mastigamoebida</taxon>
        <taxon>Entamoebidae</taxon>
        <taxon>Entamoeba</taxon>
    </lineage>
</organism>
<comment type="caution">
    <text evidence="2">The sequence shown here is derived from an EMBL/GenBank/DDBJ whole genome shotgun (WGS) entry which is preliminary data.</text>
</comment>
<dbReference type="InterPro" id="IPR029060">
    <property type="entry name" value="PIN-like_dom_sf"/>
</dbReference>
<protein>
    <submittedName>
        <fullName evidence="2">Uncharacterized protein</fullName>
    </submittedName>
</protein>
<dbReference type="VEuPathDB" id="AmoebaDB:KM1_143620"/>
<dbReference type="VEuPathDB" id="AmoebaDB:EHI8A_079710"/>
<dbReference type="VEuPathDB" id="AmoebaDB:EHI7A_078420"/>
<evidence type="ECO:0000256" key="1">
    <source>
        <dbReference type="ARBA" id="ARBA00009495"/>
    </source>
</evidence>